<feature type="transmembrane region" description="Helical" evidence="7">
    <location>
        <begin position="345"/>
        <end position="366"/>
    </location>
</feature>
<feature type="transmembrane region" description="Helical" evidence="7">
    <location>
        <begin position="247"/>
        <end position="275"/>
    </location>
</feature>
<feature type="domain" description="ABC3 transporter permease C-terminal" evidence="8">
    <location>
        <begin position="253"/>
        <end position="374"/>
    </location>
</feature>
<dbReference type="EMBL" id="PVTF01000002">
    <property type="protein sequence ID" value="PRY44840.1"/>
    <property type="molecule type" value="Genomic_DNA"/>
</dbReference>
<name>A0A2T0TGN8_9PSEU</name>
<dbReference type="AlphaFoldDB" id="A0A2T0TGN8"/>
<comment type="subcellular location">
    <subcellularLocation>
        <location evidence="1">Cell membrane</location>
        <topology evidence="1">Multi-pass membrane protein</topology>
    </subcellularLocation>
</comment>
<keyword evidence="2" id="KW-1003">Cell membrane</keyword>
<evidence type="ECO:0000256" key="3">
    <source>
        <dbReference type="ARBA" id="ARBA00022692"/>
    </source>
</evidence>
<comment type="similarity">
    <text evidence="6">Belongs to the ABC-4 integral membrane protein family.</text>
</comment>
<keyword evidence="5 7" id="KW-0472">Membrane</keyword>
<evidence type="ECO:0000256" key="1">
    <source>
        <dbReference type="ARBA" id="ARBA00004651"/>
    </source>
</evidence>
<dbReference type="PANTHER" id="PTHR30572">
    <property type="entry name" value="MEMBRANE COMPONENT OF TRANSPORTER-RELATED"/>
    <property type="match status" value="1"/>
</dbReference>
<evidence type="ECO:0000313" key="9">
    <source>
        <dbReference type="EMBL" id="PRY44840.1"/>
    </source>
</evidence>
<feature type="transmembrane region" description="Helical" evidence="7">
    <location>
        <begin position="393"/>
        <end position="413"/>
    </location>
</feature>
<gene>
    <name evidence="9" type="ORF">CLV43_102405</name>
</gene>
<feature type="transmembrane region" description="Helical" evidence="7">
    <location>
        <begin position="419"/>
        <end position="437"/>
    </location>
</feature>
<keyword evidence="10" id="KW-1185">Reference proteome</keyword>
<keyword evidence="3 7" id="KW-0812">Transmembrane</keyword>
<evidence type="ECO:0000256" key="7">
    <source>
        <dbReference type="SAM" id="Phobius"/>
    </source>
</evidence>
<dbReference type="OrthoDB" id="3223244at2"/>
<accession>A0A2T0TGN8</accession>
<feature type="transmembrane region" description="Helical" evidence="7">
    <location>
        <begin position="694"/>
        <end position="721"/>
    </location>
</feature>
<dbReference type="GO" id="GO:0022857">
    <property type="term" value="F:transmembrane transporter activity"/>
    <property type="evidence" value="ECO:0007669"/>
    <property type="project" value="TreeGrafter"/>
</dbReference>
<dbReference type="RefSeq" id="WP_106186819.1">
    <property type="nucleotide sequence ID" value="NZ_PVTF01000002.1"/>
</dbReference>
<keyword evidence="4 7" id="KW-1133">Transmembrane helix</keyword>
<dbReference type="GO" id="GO:0005886">
    <property type="term" value="C:plasma membrane"/>
    <property type="evidence" value="ECO:0007669"/>
    <property type="project" value="UniProtKB-SubCell"/>
</dbReference>
<evidence type="ECO:0000256" key="6">
    <source>
        <dbReference type="ARBA" id="ARBA00038076"/>
    </source>
</evidence>
<dbReference type="PANTHER" id="PTHR30572:SF4">
    <property type="entry name" value="ABC TRANSPORTER PERMEASE YTRF"/>
    <property type="match status" value="1"/>
</dbReference>
<dbReference type="Pfam" id="PF02687">
    <property type="entry name" value="FtsX"/>
    <property type="match status" value="2"/>
</dbReference>
<proteinExistence type="inferred from homology"/>
<sequence>MWGLAFAAIRHNRGGFAGVFVAVFFAAALITGLGVLLESGFRGGVAPQRYLAAEVVVGGQQALPVPGDVAQPFTERVMLPADAVGKVGAVAGVRQAVGDITVPMTTETHTPVEVHGWSSAALTPYSLTAGALPARDGEVVVDGSFGVAPGAEVRLSYGGVPSAYKVVGVASSGGSRVATAFLSDQAATALWSHPDRVGAVGVLPQPGTDPATLAAAISRAVPGVEVYTGADRGEVESLDSFGARTQLMALSASFAGVALLIAVFVVASTLSLSVGQRRREFALLRAVGTLPRQIHGMIGREVRVVAGLAALLGVAPGYLLAGVLGSQFSGAGVMPADFALAYSPLPGLAAVVLSVATAAGAAAVAARRPARIDPIDAIRESGVETPKLGKGRVVTGVVLAGIGLVASLAPLLLPGLVGLTAVGAAALLLIIAVGLVGPRLVELFLGLLGPLLRVGTSPAGVLAEASIRGYTRRLSAAVVPLALAITFGSVQLFMPTTIAAEAATQSRDGITADYLVAAPGSGLSQDLAAKVAAVPGVTAADPVIRSSAVVTTPMFEDEVLVEQYALQGVDPKSRTLDLRVQEGSLERLSEPDTVALSTTVASSMDAKVGKEVTFHLGDGTELTATVVAVYGRGLGFGDLTLSAEALRPHTTTGLADYLLVSSTPDARAGVEQLGLAVQDTSVPAGSGERDTQSWVNLIALLVILGYVALSVVNTLVMATVGRRREFTLLRLIGTTDRQIRRMTLIESLVAVVIAVVVGTVTAIPPLVGFALGVSGQPVPTISPLAYLVIVGATAVLGVVSIRVPTRTALRVPLAP</sequence>
<comment type="caution">
    <text evidence="9">The sequence shown here is derived from an EMBL/GenBank/DDBJ whole genome shotgun (WGS) entry which is preliminary data.</text>
</comment>
<feature type="transmembrane region" description="Helical" evidence="7">
    <location>
        <begin position="474"/>
        <end position="494"/>
    </location>
</feature>
<evidence type="ECO:0000259" key="8">
    <source>
        <dbReference type="Pfam" id="PF02687"/>
    </source>
</evidence>
<feature type="transmembrane region" description="Helical" evidence="7">
    <location>
        <begin position="302"/>
        <end position="325"/>
    </location>
</feature>
<dbReference type="InterPro" id="IPR003838">
    <property type="entry name" value="ABC3_permease_C"/>
</dbReference>
<feature type="transmembrane region" description="Helical" evidence="7">
    <location>
        <begin position="742"/>
        <end position="764"/>
    </location>
</feature>
<evidence type="ECO:0000313" key="10">
    <source>
        <dbReference type="Proteomes" id="UP000239494"/>
    </source>
</evidence>
<evidence type="ECO:0000256" key="4">
    <source>
        <dbReference type="ARBA" id="ARBA00022989"/>
    </source>
</evidence>
<dbReference type="Proteomes" id="UP000239494">
    <property type="component" value="Unassembled WGS sequence"/>
</dbReference>
<evidence type="ECO:0000256" key="2">
    <source>
        <dbReference type="ARBA" id="ARBA00022475"/>
    </source>
</evidence>
<feature type="domain" description="ABC3 transporter permease C-terminal" evidence="8">
    <location>
        <begin position="698"/>
        <end position="811"/>
    </location>
</feature>
<dbReference type="InterPro" id="IPR050250">
    <property type="entry name" value="Macrolide_Exporter_MacB"/>
</dbReference>
<evidence type="ECO:0000256" key="5">
    <source>
        <dbReference type="ARBA" id="ARBA00023136"/>
    </source>
</evidence>
<reference evidence="9 10" key="1">
    <citation type="submission" date="2018-03" db="EMBL/GenBank/DDBJ databases">
        <title>Genomic Encyclopedia of Archaeal and Bacterial Type Strains, Phase II (KMG-II): from individual species to whole genera.</title>
        <authorList>
            <person name="Goeker M."/>
        </authorList>
    </citation>
    <scope>NUCLEOTIDE SEQUENCE [LARGE SCALE GENOMIC DNA]</scope>
    <source>
        <strain evidence="9 10">DSM 44720</strain>
    </source>
</reference>
<feature type="transmembrane region" description="Helical" evidence="7">
    <location>
        <begin position="784"/>
        <end position="803"/>
    </location>
</feature>
<feature type="transmembrane region" description="Helical" evidence="7">
    <location>
        <begin position="16"/>
        <end position="37"/>
    </location>
</feature>
<organism evidence="9 10">
    <name type="scientific">Umezawaea tangerina</name>
    <dbReference type="NCBI Taxonomy" id="84725"/>
    <lineage>
        <taxon>Bacteria</taxon>
        <taxon>Bacillati</taxon>
        <taxon>Actinomycetota</taxon>
        <taxon>Actinomycetes</taxon>
        <taxon>Pseudonocardiales</taxon>
        <taxon>Pseudonocardiaceae</taxon>
        <taxon>Umezawaea</taxon>
    </lineage>
</organism>
<protein>
    <submittedName>
        <fullName evidence="9">Putative ABC transport system permease protein</fullName>
    </submittedName>
</protein>